<feature type="compositionally biased region" description="Basic residues" evidence="8">
    <location>
        <begin position="546"/>
        <end position="556"/>
    </location>
</feature>
<evidence type="ECO:0000259" key="9">
    <source>
        <dbReference type="Pfam" id="PF10189"/>
    </source>
</evidence>
<dbReference type="InterPro" id="IPR056518">
    <property type="entry name" value="HEAT_Ints3_C"/>
</dbReference>
<feature type="domain" description="Integrator complex subunit 3 N-terminal" evidence="9">
    <location>
        <begin position="73"/>
        <end position="475"/>
    </location>
</feature>
<evidence type="ECO:0000259" key="10">
    <source>
        <dbReference type="Pfam" id="PF24566"/>
    </source>
</evidence>
<evidence type="ECO:0000256" key="6">
    <source>
        <dbReference type="ARBA" id="ARBA00032741"/>
    </source>
</evidence>
<feature type="compositionally biased region" description="Basic residues" evidence="8">
    <location>
        <begin position="1175"/>
        <end position="1189"/>
    </location>
</feature>
<dbReference type="PANTHER" id="PTHR13587">
    <property type="entry name" value="INTEGRATOR COMPLEX SUBUNIT 3"/>
    <property type="match status" value="1"/>
</dbReference>
<keyword evidence="5" id="KW-0539">Nucleus</keyword>
<feature type="compositionally biased region" description="Basic and acidic residues" evidence="8">
    <location>
        <begin position="571"/>
        <end position="592"/>
    </location>
</feature>
<dbReference type="OrthoDB" id="2021145at2759"/>
<comment type="similarity">
    <text evidence="3">Belongs to the Integrator subunit 3 family.</text>
</comment>
<feature type="compositionally biased region" description="Low complexity" evidence="8">
    <location>
        <begin position="977"/>
        <end position="992"/>
    </location>
</feature>
<keyword evidence="4" id="KW-0963">Cytoplasm</keyword>
<protein>
    <recommendedName>
        <fullName evidence="6">SOSS complex subunit A homolog</fullName>
    </recommendedName>
</protein>
<reference evidence="11" key="1">
    <citation type="submission" date="2014-05" db="EMBL/GenBank/DDBJ databases">
        <authorList>
            <person name="Chronopoulou M."/>
        </authorList>
    </citation>
    <scope>NUCLEOTIDE SEQUENCE</scope>
    <source>
        <tissue evidence="11">Whole organism</tissue>
    </source>
</reference>
<organism evidence="11">
    <name type="scientific">Lepeophtheirus salmonis</name>
    <name type="common">Salmon louse</name>
    <name type="synonym">Caligus salmonis</name>
    <dbReference type="NCBI Taxonomy" id="72036"/>
    <lineage>
        <taxon>Eukaryota</taxon>
        <taxon>Metazoa</taxon>
        <taxon>Ecdysozoa</taxon>
        <taxon>Arthropoda</taxon>
        <taxon>Crustacea</taxon>
        <taxon>Multicrustacea</taxon>
        <taxon>Hexanauplia</taxon>
        <taxon>Copepoda</taxon>
        <taxon>Siphonostomatoida</taxon>
        <taxon>Caligidae</taxon>
        <taxon>Lepeophtheirus</taxon>
    </lineage>
</organism>
<dbReference type="AlphaFoldDB" id="A0A0K2U3T0"/>
<name>A0A0K2U3T0_LEPSM</name>
<dbReference type="Pfam" id="PF10189">
    <property type="entry name" value="Ints3_N"/>
    <property type="match status" value="1"/>
</dbReference>
<feature type="compositionally biased region" description="Gly residues" evidence="8">
    <location>
        <begin position="497"/>
        <end position="514"/>
    </location>
</feature>
<sequence length="1224" mass="137319">MENSNGGVKGIGGPPKGNVGVGSRLFALSAIDVRDELEDRHQAAFASVNALTADKSENEALDALSTAVSRDAKTHEEITLGLLIGVLSSNPPERYYRDLTLVARDGLSGVLSHLTHLVLDKWTKLSQSARSNLLWLTKEMIKSNVSGTDSICWNLMRQIAGGDVSRPNLWLADSLLDIFIEHRAWLEKFSFLLASVVYTYLRVIEDHFYVDKLREKEVKFVVSLMRDRFNDVIVIGRDLLRVLQYIAKIKDFEELWSDIIYNPKSLAPNFTGITMLMHTRTSRRFLQSRITPEMERKLVFLTSQVRFGTHKRYQEWFQKQYLSTNESQSLRCDLIRFIVGVIHPTNELLCSDIIPRWAVIGWLLTTCTSPVAASNAKLSLFYDWLFFQPDKDNIMNIEPAILVMHHSLRPHPAITATLLDFLCRIITNFHPKEQEKVRNGIYNSLKQILDKRVLPSLTTLFDNHKVDEELRLMLKERFAPFINNGPCSSPGGESDGEGGIGIGGSGIGLGGVGLGPAFSDDEEEEPTIKSPSPLVEESISSEQNNHLKKGANKTKNKSSTPSPVCPAKRPKLQENEKAPEDESVPVEEKQEMAEEEKEEEPEKPKMEEEAEEEVEEEEEEHEEEEEEEYLDKELKDFLKRLKEEPDKLKGNMESLINFVTNENLDFEECSSIASCLSEVLHDQFEDKLFPTDEKAYDPEAHEAAMARTIFIAFRCLTDLGDHHAGRGPLLNVLAELYALQPRVGYLLLYFLKIDPRVSKREAKSKAGVYRDLCEAIDSKFSLDICLVNDMRQCQEDDVSLFVFLVPEVFSNFPKYAVGNVDLLYLIVSCVDGRQIQNLVCHLLSKAFVLVKRDSSSSVLNASLSWETFEQYALWQLLGAHDLPIDSVLPLVSKLDFWQHAEALTFISLLLKLEKPTSELVKQITSREMRRGDSFVNSVLSYWLSSDFHEKLCDIISHQLIKQSSNSSKESKKKRSSKSSSSSSSNSSSSASNGTMSLSPSAELTLSHIDALRKCSRHYDFFSSKSLQNALQQARIYCTESQKRRFQDLFTLAESGDIYLESDNVEKPNKKSSSKSSSFSSGSSKYNSINSGGGNINSISSSSSNYAKSTNLSSSMSSSSSAAAIAAANSKKTSYSSSSSKQLTDSSEEYSDRESIADKVISMEKNTSSSSSRSSSSKRGRGKNPRKRASKISYKEAESTEDSSENDETPKRRKKKRLLSPSDSD</sequence>
<evidence type="ECO:0000256" key="7">
    <source>
        <dbReference type="ARBA" id="ARBA00054331"/>
    </source>
</evidence>
<evidence type="ECO:0000256" key="2">
    <source>
        <dbReference type="ARBA" id="ARBA00004496"/>
    </source>
</evidence>
<accession>A0A0K2U3T0</accession>
<evidence type="ECO:0000256" key="4">
    <source>
        <dbReference type="ARBA" id="ARBA00022490"/>
    </source>
</evidence>
<comment type="subcellular location">
    <subcellularLocation>
        <location evidence="2">Cytoplasm</location>
    </subcellularLocation>
    <subcellularLocation>
        <location evidence="1">Nucleus</location>
    </subcellularLocation>
</comment>
<evidence type="ECO:0000313" key="11">
    <source>
        <dbReference type="EMBL" id="CDW32346.1"/>
    </source>
</evidence>
<feature type="region of interest" description="Disordered" evidence="8">
    <location>
        <begin position="965"/>
        <end position="995"/>
    </location>
</feature>
<feature type="compositionally biased region" description="Acidic residues" evidence="8">
    <location>
        <begin position="608"/>
        <end position="630"/>
    </location>
</feature>
<feature type="region of interest" description="Disordered" evidence="8">
    <location>
        <begin position="485"/>
        <end position="631"/>
    </location>
</feature>
<evidence type="ECO:0000256" key="3">
    <source>
        <dbReference type="ARBA" id="ARBA00006130"/>
    </source>
</evidence>
<gene>
    <name evidence="11" type="primary">Ints3</name>
</gene>
<dbReference type="Pfam" id="PF24566">
    <property type="entry name" value="HEAT_Ints3_C"/>
    <property type="match status" value="1"/>
</dbReference>
<feature type="region of interest" description="Disordered" evidence="8">
    <location>
        <begin position="1063"/>
        <end position="1224"/>
    </location>
</feature>
<feature type="compositionally biased region" description="Low complexity" evidence="8">
    <location>
        <begin position="1073"/>
        <end position="1144"/>
    </location>
</feature>
<dbReference type="PANTHER" id="PTHR13587:SF7">
    <property type="entry name" value="INTEGRATOR COMPLEX SUBUNIT 3"/>
    <property type="match status" value="1"/>
</dbReference>
<evidence type="ECO:0000256" key="1">
    <source>
        <dbReference type="ARBA" id="ARBA00004123"/>
    </source>
</evidence>
<dbReference type="GO" id="GO:0005737">
    <property type="term" value="C:cytoplasm"/>
    <property type="evidence" value="ECO:0007669"/>
    <property type="project" value="UniProtKB-SubCell"/>
</dbReference>
<dbReference type="InterPro" id="IPR019333">
    <property type="entry name" value="INTS3_N"/>
</dbReference>
<proteinExistence type="inferred from homology"/>
<evidence type="ECO:0000256" key="5">
    <source>
        <dbReference type="ARBA" id="ARBA00023242"/>
    </source>
</evidence>
<dbReference type="InterPro" id="IPR045334">
    <property type="entry name" value="INTS3"/>
</dbReference>
<feature type="domain" description="Ints3-like C-terminal" evidence="10">
    <location>
        <begin position="649"/>
        <end position="1052"/>
    </location>
</feature>
<dbReference type="EMBL" id="HACA01014985">
    <property type="protein sequence ID" value="CDW32346.1"/>
    <property type="molecule type" value="Transcribed_RNA"/>
</dbReference>
<comment type="function">
    <text evidence="7">Component of the integrator complex, a multiprotein complex that terminates RNA polymerase II (Pol II) transcription in the promoter-proximal region of genes. The integrator complex provides a quality checkpoint during transcription elongation by driving premature transcription termination of transcripts that are unfavorably configured for transcriptional elongation: the complex terminates transcription by (1) catalyzing dephosphorylation of the C-terminal domain (CTD) of Pol II subunit Polr2A/Rbp1 and Spt5, and (2) degrading the exiting nascent RNA transcript via endonuclease activity. The integrator complex is also involved in the 3'-end processing of the U7 snRNA, and also the spliceosomal snRNAs U1, U2, U4 and U5.</text>
</comment>
<evidence type="ECO:0000256" key="8">
    <source>
        <dbReference type="SAM" id="MobiDB-lite"/>
    </source>
</evidence>
<dbReference type="GO" id="GO:0005634">
    <property type="term" value="C:nucleus"/>
    <property type="evidence" value="ECO:0007669"/>
    <property type="project" value="UniProtKB-SubCell"/>
</dbReference>